<comment type="caution">
    <text evidence="3">The sequence shown here is derived from an EMBL/GenBank/DDBJ whole genome shotgun (WGS) entry which is preliminary data.</text>
</comment>
<evidence type="ECO:0000313" key="3">
    <source>
        <dbReference type="EMBL" id="MBD3584553.1"/>
    </source>
</evidence>
<dbReference type="SUPFAM" id="SSF53335">
    <property type="entry name" value="S-adenosyl-L-methionine-dependent methyltransferases"/>
    <property type="match status" value="1"/>
</dbReference>
<protein>
    <submittedName>
        <fullName evidence="3">Methyltransferase domain-containing protein</fullName>
    </submittedName>
</protein>
<dbReference type="PANTHER" id="PTHR43460:SF1">
    <property type="entry name" value="METHYLTRANSFERASE TYPE 11 DOMAIN-CONTAINING PROTEIN"/>
    <property type="match status" value="1"/>
</dbReference>
<gene>
    <name evidence="3" type="ORF">HHX48_02250</name>
</gene>
<dbReference type="GO" id="GO:0032259">
    <property type="term" value="P:methylation"/>
    <property type="evidence" value="ECO:0007669"/>
    <property type="project" value="UniProtKB-KW"/>
</dbReference>
<reference evidence="3 4" key="1">
    <citation type="submission" date="2020-04" db="EMBL/GenBank/DDBJ databases">
        <title>Salinimonas sp. HHU 13199.</title>
        <authorList>
            <person name="Cui X."/>
            <person name="Zhang D."/>
        </authorList>
    </citation>
    <scope>NUCLEOTIDE SEQUENCE [LARGE SCALE GENOMIC DNA]</scope>
    <source>
        <strain evidence="3 4">HHU 13199</strain>
    </source>
</reference>
<sequence length="273" mass="30726">MWQCPLCQQPLQLTEKFWHCENNHTFDKAKSGYMNLLPVQSKNSKQPGDDKLMLAARREFHSTGGYAPLMAELAEQIRKETSHKAAISLFEAGCGEGAYIRYLRRALSTEFSSLTTAANDIAKVGVERAAKADKESQYIVASSYHLPVLSESVDIVLEVFAPGSHTEYARILAPDGKLITVDPGPEHLFELKQHIYENPQKHDSSVNESVAFTMTSQAQVCFSVDLQEDRRRSGLLGMTPLYWKLQPEKRERLSATLKQVTADFVIRTWCKTS</sequence>
<dbReference type="Pfam" id="PF08241">
    <property type="entry name" value="Methyltransf_11"/>
    <property type="match status" value="1"/>
</dbReference>
<evidence type="ECO:0000259" key="1">
    <source>
        <dbReference type="Pfam" id="PF08241"/>
    </source>
</evidence>
<dbReference type="InterPro" id="IPR013216">
    <property type="entry name" value="Methyltransf_11"/>
</dbReference>
<organism evidence="3 4">
    <name type="scientific">Salinimonas profundi</name>
    <dbReference type="NCBI Taxonomy" id="2729140"/>
    <lineage>
        <taxon>Bacteria</taxon>
        <taxon>Pseudomonadati</taxon>
        <taxon>Pseudomonadota</taxon>
        <taxon>Gammaproteobacteria</taxon>
        <taxon>Alteromonadales</taxon>
        <taxon>Alteromonadaceae</taxon>
        <taxon>Alteromonas/Salinimonas group</taxon>
        <taxon>Salinimonas</taxon>
    </lineage>
</organism>
<name>A0ABR8LE25_9ALTE</name>
<dbReference type="InterPro" id="IPR052939">
    <property type="entry name" value="23S_rRNA_MeTrnsfrase_RlmA"/>
</dbReference>
<dbReference type="RefSeq" id="WP_191022007.1">
    <property type="nucleotide sequence ID" value="NZ_JABBXD010000001.1"/>
</dbReference>
<dbReference type="EMBL" id="JABBXD010000001">
    <property type="protein sequence ID" value="MBD3584553.1"/>
    <property type="molecule type" value="Genomic_DNA"/>
</dbReference>
<dbReference type="PIRSF" id="PIRSF018249">
    <property type="entry name" value="MyrA_prd"/>
    <property type="match status" value="1"/>
</dbReference>
<dbReference type="InterPro" id="IPR016718">
    <property type="entry name" value="rRNA_m1G-MeTrfase_A_prd"/>
</dbReference>
<accession>A0ABR8LE25</accession>
<dbReference type="PANTHER" id="PTHR43460">
    <property type="entry name" value="METHYLTRANSFERASE"/>
    <property type="match status" value="1"/>
</dbReference>
<dbReference type="GO" id="GO:0008168">
    <property type="term" value="F:methyltransferase activity"/>
    <property type="evidence" value="ECO:0007669"/>
    <property type="project" value="UniProtKB-KW"/>
</dbReference>
<dbReference type="Proteomes" id="UP000624419">
    <property type="component" value="Unassembled WGS sequence"/>
</dbReference>
<evidence type="ECO:0000313" key="4">
    <source>
        <dbReference type="Proteomes" id="UP000624419"/>
    </source>
</evidence>
<keyword evidence="3" id="KW-0808">Transferase</keyword>
<dbReference type="InterPro" id="IPR048647">
    <property type="entry name" value="RlmA_N"/>
</dbReference>
<keyword evidence="4" id="KW-1185">Reference proteome</keyword>
<feature type="domain" description="23S rRNA (guanine(745)-N(1))-methyltransferase N-terminal" evidence="2">
    <location>
        <begin position="2"/>
        <end position="45"/>
    </location>
</feature>
<dbReference type="Pfam" id="PF21302">
    <property type="entry name" value="Zn_ribbon_RlmA"/>
    <property type="match status" value="1"/>
</dbReference>
<proteinExistence type="predicted"/>
<keyword evidence="3" id="KW-0489">Methyltransferase</keyword>
<dbReference type="Gene3D" id="3.40.50.150">
    <property type="entry name" value="Vaccinia Virus protein VP39"/>
    <property type="match status" value="1"/>
</dbReference>
<feature type="domain" description="Methyltransferase type 11" evidence="1">
    <location>
        <begin position="91"/>
        <end position="179"/>
    </location>
</feature>
<evidence type="ECO:0000259" key="2">
    <source>
        <dbReference type="Pfam" id="PF21302"/>
    </source>
</evidence>
<dbReference type="InterPro" id="IPR029063">
    <property type="entry name" value="SAM-dependent_MTases_sf"/>
</dbReference>